<dbReference type="PANTHER" id="PTHR43414:SF6">
    <property type="entry name" value="MULTIDRUG RESISTANCE PROTEIN MDTG"/>
    <property type="match status" value="1"/>
</dbReference>
<protein>
    <submittedName>
        <fullName evidence="9">Arabinose efflux permease family protein</fullName>
    </submittedName>
</protein>
<evidence type="ECO:0000256" key="7">
    <source>
        <dbReference type="SAM" id="Phobius"/>
    </source>
</evidence>
<dbReference type="Proteomes" id="UP000010866">
    <property type="component" value="Chromosome"/>
</dbReference>
<dbReference type="AlphaFoldDB" id="L0KXP4"/>
<evidence type="ECO:0000256" key="5">
    <source>
        <dbReference type="ARBA" id="ARBA00022989"/>
    </source>
</evidence>
<dbReference type="RefSeq" id="WP_015325041.1">
    <property type="nucleotide sequence ID" value="NC_019977.1"/>
</dbReference>
<dbReference type="GO" id="GO:0022857">
    <property type="term" value="F:transmembrane transporter activity"/>
    <property type="evidence" value="ECO:0007669"/>
    <property type="project" value="InterPro"/>
</dbReference>
<accession>L0KXP4</accession>
<feature type="transmembrane region" description="Helical" evidence="7">
    <location>
        <begin position="88"/>
        <end position="106"/>
    </location>
</feature>
<keyword evidence="10" id="KW-1185">Reference proteome</keyword>
<keyword evidence="4 7" id="KW-0812">Transmembrane</keyword>
<dbReference type="Pfam" id="PF07690">
    <property type="entry name" value="MFS_1"/>
    <property type="match status" value="2"/>
</dbReference>
<dbReference type="CDD" id="cd17325">
    <property type="entry name" value="MFS_MdtG_SLC18_like"/>
    <property type="match status" value="1"/>
</dbReference>
<dbReference type="InterPro" id="IPR005829">
    <property type="entry name" value="Sugar_transporter_CS"/>
</dbReference>
<dbReference type="KEGG" id="mhz:Metho_1683"/>
<feature type="transmembrane region" description="Helical" evidence="7">
    <location>
        <begin position="218"/>
        <end position="240"/>
    </location>
</feature>
<dbReference type="GO" id="GO:0005886">
    <property type="term" value="C:plasma membrane"/>
    <property type="evidence" value="ECO:0007669"/>
    <property type="project" value="UniProtKB-SubCell"/>
</dbReference>
<evidence type="ECO:0000256" key="2">
    <source>
        <dbReference type="ARBA" id="ARBA00022448"/>
    </source>
</evidence>
<sequence>MVNAENTKEKLDPKLYILSISKLFKDMGTGILAFLIPLYIVQTHSFFAPGIPDVVKAGIVATVFGFSNAFSQPFSGRLSDRLDKRKSFVIFGLAGFMVVSVLYSHVSMFEHVVLLRAVQGITVGATVPAIVAMVTHFSTSGTRGRAIGIYSSMRGFGYGIGAMIGGIVATYFGFTAGFYLCALLGFISLLLVQLFVGETHNRHEKRRTKDQNNDGASQFHALSFAMFIIMVGIMIIFAFLPEYEVRLQASELSLSIAVSAYVISRVILQTPIGVLSDRYGRKRLILYGLLLNIPVVLGLGYVTRVEELIVLRALQGLCMASVETPVMALAVELAGGASVSSRISSITSAQAAGTAFGPLIGGFLGGYVSFTMPFYVCAAMMAISLLVVMYMVTEPKLTTNASPDA</sequence>
<feature type="transmembrane region" description="Helical" evidence="7">
    <location>
        <begin position="177"/>
        <end position="197"/>
    </location>
</feature>
<dbReference type="InterPro" id="IPR011701">
    <property type="entry name" value="MFS"/>
</dbReference>
<dbReference type="HOGENOM" id="CLU_001265_10_14_2"/>
<feature type="transmembrane region" description="Helical" evidence="7">
    <location>
        <begin position="284"/>
        <end position="303"/>
    </location>
</feature>
<evidence type="ECO:0000313" key="10">
    <source>
        <dbReference type="Proteomes" id="UP000010866"/>
    </source>
</evidence>
<feature type="transmembrane region" description="Helical" evidence="7">
    <location>
        <begin position="372"/>
        <end position="392"/>
    </location>
</feature>
<evidence type="ECO:0000313" key="9">
    <source>
        <dbReference type="EMBL" id="AGB49876.1"/>
    </source>
</evidence>
<dbReference type="Gene3D" id="1.20.1250.20">
    <property type="entry name" value="MFS general substrate transporter like domains"/>
    <property type="match status" value="2"/>
</dbReference>
<dbReference type="GeneID" id="14406196"/>
<evidence type="ECO:0000259" key="8">
    <source>
        <dbReference type="PROSITE" id="PS50850"/>
    </source>
</evidence>
<keyword evidence="6 7" id="KW-0472">Membrane</keyword>
<dbReference type="EMBL" id="CP003362">
    <property type="protein sequence ID" value="AGB49876.1"/>
    <property type="molecule type" value="Genomic_DNA"/>
</dbReference>
<dbReference type="PROSITE" id="PS00216">
    <property type="entry name" value="SUGAR_TRANSPORT_1"/>
    <property type="match status" value="1"/>
</dbReference>
<dbReference type="STRING" id="867904.Metho_1683"/>
<dbReference type="InterPro" id="IPR020846">
    <property type="entry name" value="MFS_dom"/>
</dbReference>
<keyword evidence="3" id="KW-1003">Cell membrane</keyword>
<dbReference type="OrthoDB" id="117970at2157"/>
<comment type="subcellular location">
    <subcellularLocation>
        <location evidence="1">Cell membrane</location>
        <topology evidence="1">Multi-pass membrane protein</topology>
    </subcellularLocation>
</comment>
<feature type="domain" description="Major facilitator superfamily (MFS) profile" evidence="8">
    <location>
        <begin position="14"/>
        <end position="396"/>
    </location>
</feature>
<evidence type="ECO:0000256" key="1">
    <source>
        <dbReference type="ARBA" id="ARBA00004651"/>
    </source>
</evidence>
<proteinExistence type="predicted"/>
<reference evidence="10" key="1">
    <citation type="submission" date="2012-02" db="EMBL/GenBank/DDBJ databases">
        <title>Complete sequence of chromosome of Methanomethylovorans hollandica DSM 15978.</title>
        <authorList>
            <person name="Lucas S."/>
            <person name="Copeland A."/>
            <person name="Lapidus A."/>
            <person name="Glavina del Rio T."/>
            <person name="Dalin E."/>
            <person name="Tice H."/>
            <person name="Bruce D."/>
            <person name="Goodwin L."/>
            <person name="Pitluck S."/>
            <person name="Peters L."/>
            <person name="Mikhailova N."/>
            <person name="Held B."/>
            <person name="Kyrpides N."/>
            <person name="Mavromatis K."/>
            <person name="Ivanova N."/>
            <person name="Brettin T."/>
            <person name="Detter J.C."/>
            <person name="Han C."/>
            <person name="Larimer F."/>
            <person name="Land M."/>
            <person name="Hauser L."/>
            <person name="Markowitz V."/>
            <person name="Cheng J.-F."/>
            <person name="Hugenholtz P."/>
            <person name="Woyke T."/>
            <person name="Wu D."/>
            <person name="Spring S."/>
            <person name="Schroeder M."/>
            <person name="Brambilla E."/>
            <person name="Klenk H.-P."/>
            <person name="Eisen J.A."/>
        </authorList>
    </citation>
    <scope>NUCLEOTIDE SEQUENCE [LARGE SCALE GENOMIC DNA]</scope>
    <source>
        <strain evidence="10">DSM 15978 / NBRC 107637 / DMS1</strain>
    </source>
</reference>
<feature type="transmembrane region" description="Helical" evidence="7">
    <location>
        <begin position="155"/>
        <end position="171"/>
    </location>
</feature>
<gene>
    <name evidence="9" type="ordered locus">Metho_1683</name>
</gene>
<feature type="transmembrane region" description="Helical" evidence="7">
    <location>
        <begin position="252"/>
        <end position="272"/>
    </location>
</feature>
<keyword evidence="2" id="KW-0813">Transport</keyword>
<dbReference type="PANTHER" id="PTHR43414">
    <property type="entry name" value="MULTIDRUG RESISTANCE PROTEIN MDTG"/>
    <property type="match status" value="1"/>
</dbReference>
<dbReference type="PROSITE" id="PS50850">
    <property type="entry name" value="MFS"/>
    <property type="match status" value="1"/>
</dbReference>
<organism evidence="9 10">
    <name type="scientific">Methanomethylovorans hollandica (strain DSM 15978 / NBRC 107637 / DMS1)</name>
    <dbReference type="NCBI Taxonomy" id="867904"/>
    <lineage>
        <taxon>Archaea</taxon>
        <taxon>Methanobacteriati</taxon>
        <taxon>Methanobacteriota</taxon>
        <taxon>Stenosarchaea group</taxon>
        <taxon>Methanomicrobia</taxon>
        <taxon>Methanosarcinales</taxon>
        <taxon>Methanosarcinaceae</taxon>
        <taxon>Methanomethylovorans</taxon>
    </lineage>
</organism>
<evidence type="ECO:0000256" key="4">
    <source>
        <dbReference type="ARBA" id="ARBA00022692"/>
    </source>
</evidence>
<dbReference type="SUPFAM" id="SSF103473">
    <property type="entry name" value="MFS general substrate transporter"/>
    <property type="match status" value="2"/>
</dbReference>
<keyword evidence="5 7" id="KW-1133">Transmembrane helix</keyword>
<dbReference type="InterPro" id="IPR036259">
    <property type="entry name" value="MFS_trans_sf"/>
</dbReference>
<feature type="transmembrane region" description="Helical" evidence="7">
    <location>
        <begin position="112"/>
        <end position="134"/>
    </location>
</feature>
<evidence type="ECO:0000256" key="6">
    <source>
        <dbReference type="ARBA" id="ARBA00023136"/>
    </source>
</evidence>
<evidence type="ECO:0000256" key="3">
    <source>
        <dbReference type="ARBA" id="ARBA00022475"/>
    </source>
</evidence>
<name>L0KXP4_METHD</name>